<dbReference type="InterPro" id="IPR036917">
    <property type="entry name" value="Orange_carotenoid-bd_N_sf"/>
</dbReference>
<dbReference type="PROSITE" id="PS51773">
    <property type="entry name" value="OCP_N"/>
    <property type="match status" value="1"/>
</dbReference>
<gene>
    <name evidence="3" type="ORF">E5S67_04126</name>
</gene>
<organism evidence="3 4">
    <name type="scientific">Microcoleus asticus IPMA8</name>
    <dbReference type="NCBI Taxonomy" id="2563858"/>
    <lineage>
        <taxon>Bacteria</taxon>
        <taxon>Bacillati</taxon>
        <taxon>Cyanobacteriota</taxon>
        <taxon>Cyanophyceae</taxon>
        <taxon>Oscillatoriophycideae</taxon>
        <taxon>Oscillatoriales</taxon>
        <taxon>Microcoleaceae</taxon>
        <taxon>Microcoleus</taxon>
        <taxon>Microcoleus asticus</taxon>
    </lineage>
</organism>
<keyword evidence="4" id="KW-1185">Reference proteome</keyword>
<dbReference type="RefSeq" id="WP_172190272.1">
    <property type="nucleotide sequence ID" value="NZ_CAWPPK010000299.1"/>
</dbReference>
<name>A0ABX2D1F9_9CYAN</name>
<dbReference type="Pfam" id="PF09150">
    <property type="entry name" value="Carot_N"/>
    <property type="match status" value="1"/>
</dbReference>
<proteinExistence type="inferred from homology"/>
<sequence length="175" mass="18976">MNSPAATNPHSLSNDTQNIVQTINGLGTDEKLALLYFVYEKMGDSITPAAPAAAEPELAPVLLDDFYKLSHDEQLNIMRGIVNRDNTPYSHAYGALTANNQLLVWYAWAIGMGETIVDIPEGYEATEAVNGVLGQIEGLDFEQQISVLRDVANSMGYTDVKPIDTQAEVGKTSSL</sequence>
<evidence type="ECO:0000256" key="1">
    <source>
        <dbReference type="PROSITE-ProRule" id="PRU01109"/>
    </source>
</evidence>
<dbReference type="Gene3D" id="1.10.2090.10">
    <property type="entry name" value="Orange carotenoid-binding protein, N-terminal domain"/>
    <property type="match status" value="1"/>
</dbReference>
<dbReference type="EMBL" id="SRRZ01000082">
    <property type="protein sequence ID" value="NQE36361.1"/>
    <property type="molecule type" value="Genomic_DNA"/>
</dbReference>
<feature type="domain" description="OCP N-terminal" evidence="2">
    <location>
        <begin position="13"/>
        <end position="163"/>
    </location>
</feature>
<comment type="similarity">
    <text evidence="1">Belongs to the orange carotenoid-binding protein family.</text>
</comment>
<reference evidence="3 4" key="1">
    <citation type="journal article" date="2020" name="Sci. Rep.">
        <title>A novel cyanobacterial geosmin producer, revising GeoA distribution and dispersion patterns in Bacteria.</title>
        <authorList>
            <person name="Churro C."/>
            <person name="Semedo-Aguiar A.P."/>
            <person name="Silva A.D."/>
            <person name="Pereira-Leal J.B."/>
            <person name="Leite R.B."/>
        </authorList>
    </citation>
    <scope>NUCLEOTIDE SEQUENCE [LARGE SCALE GENOMIC DNA]</scope>
    <source>
        <strain evidence="3 4">IPMA8</strain>
    </source>
</reference>
<keyword evidence="1" id="KW-0157">Chromophore</keyword>
<keyword evidence="1" id="KW-0472">Membrane</keyword>
<comment type="caution">
    <text evidence="3">The sequence shown here is derived from an EMBL/GenBank/DDBJ whole genome shotgun (WGS) entry which is preliminary data.</text>
</comment>
<protein>
    <submittedName>
        <fullName evidence="3">Orange carotenoid-binding protein</fullName>
    </submittedName>
</protein>
<dbReference type="SUPFAM" id="SSF81930">
    <property type="entry name" value="Orange carotenoid protein, N-terminal domain"/>
    <property type="match status" value="1"/>
</dbReference>
<dbReference type="InterPro" id="IPR015233">
    <property type="entry name" value="Orange_carotenoid-bd_N"/>
</dbReference>
<keyword evidence="1" id="KW-0793">Thylakoid</keyword>
<accession>A0ABX2D1F9</accession>
<evidence type="ECO:0000259" key="2">
    <source>
        <dbReference type="PROSITE" id="PS51773"/>
    </source>
</evidence>
<evidence type="ECO:0000313" key="4">
    <source>
        <dbReference type="Proteomes" id="UP000702425"/>
    </source>
</evidence>
<evidence type="ECO:0000313" key="3">
    <source>
        <dbReference type="EMBL" id="NQE36361.1"/>
    </source>
</evidence>
<keyword evidence="1" id="KW-0042">Antenna complex</keyword>
<dbReference type="Proteomes" id="UP000702425">
    <property type="component" value="Unassembled WGS sequence"/>
</dbReference>
<keyword evidence="1" id="KW-0605">Phycobilisome</keyword>